<evidence type="ECO:0000313" key="1">
    <source>
        <dbReference type="EMBL" id="GAH56187.1"/>
    </source>
</evidence>
<gene>
    <name evidence="1" type="ORF">S03H2_40382</name>
</gene>
<name>X1GG41_9ZZZZ</name>
<feature type="non-terminal residue" evidence="1">
    <location>
        <position position="1"/>
    </location>
</feature>
<sequence>PRTRTQGDLDDGSGELATAQADLAAQLAGIATEPSKLATRIGSVAIERARGILHRKRFDDALPLLGNLSRAGAHVRCVAAAALPSARPPTGAAPADAWRIAEAALADAELADAAAVDRLVLRARFTGLDTPTTLRPRSAPFYGSAVLADGRKVNARKGIGSRAAVSIHEGR</sequence>
<dbReference type="EMBL" id="BARU01025032">
    <property type="protein sequence ID" value="GAH56187.1"/>
    <property type="molecule type" value="Genomic_DNA"/>
</dbReference>
<reference evidence="1" key="1">
    <citation type="journal article" date="2014" name="Front. Microbiol.">
        <title>High frequency of phylogenetically diverse reductive dehalogenase-homologous genes in deep subseafloor sedimentary metagenomes.</title>
        <authorList>
            <person name="Kawai M."/>
            <person name="Futagami T."/>
            <person name="Toyoda A."/>
            <person name="Takaki Y."/>
            <person name="Nishi S."/>
            <person name="Hori S."/>
            <person name="Arai W."/>
            <person name="Tsubouchi T."/>
            <person name="Morono Y."/>
            <person name="Uchiyama I."/>
            <person name="Ito T."/>
            <person name="Fujiyama A."/>
            <person name="Inagaki F."/>
            <person name="Takami H."/>
        </authorList>
    </citation>
    <scope>NUCLEOTIDE SEQUENCE</scope>
    <source>
        <strain evidence="1">Expedition CK06-06</strain>
    </source>
</reference>
<proteinExistence type="predicted"/>
<dbReference type="AlphaFoldDB" id="X1GG41"/>
<accession>X1GG41</accession>
<protein>
    <submittedName>
        <fullName evidence="1">Uncharacterized protein</fullName>
    </submittedName>
</protein>
<comment type="caution">
    <text evidence="1">The sequence shown here is derived from an EMBL/GenBank/DDBJ whole genome shotgun (WGS) entry which is preliminary data.</text>
</comment>
<organism evidence="1">
    <name type="scientific">marine sediment metagenome</name>
    <dbReference type="NCBI Taxonomy" id="412755"/>
    <lineage>
        <taxon>unclassified sequences</taxon>
        <taxon>metagenomes</taxon>
        <taxon>ecological metagenomes</taxon>
    </lineage>
</organism>